<evidence type="ECO:0000313" key="6">
    <source>
        <dbReference type="Proteomes" id="UP000273159"/>
    </source>
</evidence>
<keyword evidence="2" id="KW-0786">Thiamine pyrophosphate</keyword>
<proteinExistence type="predicted"/>
<evidence type="ECO:0000259" key="3">
    <source>
        <dbReference type="Pfam" id="PF00456"/>
    </source>
</evidence>
<dbReference type="InterPro" id="IPR029061">
    <property type="entry name" value="THDP-binding"/>
</dbReference>
<gene>
    <name evidence="5" type="ORF">D7Z96_20840</name>
</gene>
<feature type="domain" description="Transketolase N-terminal" evidence="3">
    <location>
        <begin position="13"/>
        <end position="115"/>
    </location>
</feature>
<dbReference type="CDD" id="cd02017">
    <property type="entry name" value="TPP_E1_EcPDC_like"/>
    <property type="match status" value="1"/>
</dbReference>
<dbReference type="PANTHER" id="PTHR43825:SF3">
    <property type="entry name" value="PYRUVATE DEHYDROGENASE E1 COMPONENT"/>
    <property type="match status" value="1"/>
</dbReference>
<keyword evidence="5" id="KW-0670">Pyruvate</keyword>
<dbReference type="FunFam" id="3.40.50.970:FF:000011">
    <property type="entry name" value="Pyruvate dehydrogenase E1 component"/>
    <property type="match status" value="1"/>
</dbReference>
<name>A0A3B0FGX4_PSEPS</name>
<accession>A0A3B0FGX4</accession>
<dbReference type="PANTHER" id="PTHR43825">
    <property type="entry name" value="PYRUVATE DEHYDROGENASE E1 COMPONENT"/>
    <property type="match status" value="1"/>
</dbReference>
<comment type="cofactor">
    <cofactor evidence="1">
        <name>thiamine diphosphate</name>
        <dbReference type="ChEBI" id="CHEBI:58937"/>
    </cofactor>
</comment>
<protein>
    <submittedName>
        <fullName evidence="5">Pyruvate dehydrogenase (Acetyl-transferring), homodimeric type</fullName>
    </submittedName>
</protein>
<dbReference type="GO" id="GO:0000287">
    <property type="term" value="F:magnesium ion binding"/>
    <property type="evidence" value="ECO:0007669"/>
    <property type="project" value="UniProtKB-ARBA"/>
</dbReference>
<evidence type="ECO:0000259" key="4">
    <source>
        <dbReference type="Pfam" id="PF17831"/>
    </source>
</evidence>
<evidence type="ECO:0000256" key="1">
    <source>
        <dbReference type="ARBA" id="ARBA00001964"/>
    </source>
</evidence>
<feature type="domain" description="Pyruvate dehydrogenase E1 component middle" evidence="4">
    <location>
        <begin position="297"/>
        <end position="344"/>
    </location>
</feature>
<dbReference type="Proteomes" id="UP000273159">
    <property type="component" value="Unassembled WGS sequence"/>
</dbReference>
<dbReference type="InterPro" id="IPR035807">
    <property type="entry name" value="PDC_E1_N"/>
</dbReference>
<reference evidence="5 6" key="1">
    <citation type="submission" date="2018-10" db="EMBL/GenBank/DDBJ databases">
        <title>Genome-guide identification and characterization of bacteria that degrade polycyclic aromatic hydrocarbons and resist hexavalent chromium simultaneously.</title>
        <authorList>
            <person name="Feng H."/>
        </authorList>
    </citation>
    <scope>NUCLEOTIDE SEQUENCE [LARGE SCALE GENOMIC DNA]</scope>
    <source>
        <strain evidence="5 6">J015</strain>
    </source>
</reference>
<feature type="non-terminal residue" evidence="5">
    <location>
        <position position="344"/>
    </location>
</feature>
<dbReference type="InterPro" id="IPR005474">
    <property type="entry name" value="Transketolase_N"/>
</dbReference>
<evidence type="ECO:0000256" key="2">
    <source>
        <dbReference type="ARBA" id="ARBA00023052"/>
    </source>
</evidence>
<dbReference type="Gene3D" id="3.40.50.970">
    <property type="match status" value="2"/>
</dbReference>
<dbReference type="Pfam" id="PF17831">
    <property type="entry name" value="PDH_E1_M"/>
    <property type="match status" value="1"/>
</dbReference>
<dbReference type="AlphaFoldDB" id="A0A3B0FGX4"/>
<dbReference type="SUPFAM" id="SSF52518">
    <property type="entry name" value="Thiamin diphosphate-binding fold (THDP-binding)"/>
    <property type="match status" value="2"/>
</dbReference>
<evidence type="ECO:0000313" key="5">
    <source>
        <dbReference type="EMBL" id="RKO19115.1"/>
    </source>
</evidence>
<feature type="non-terminal residue" evidence="5">
    <location>
        <position position="1"/>
    </location>
</feature>
<dbReference type="InterPro" id="IPR051157">
    <property type="entry name" value="PDH/Transketolase"/>
</dbReference>
<dbReference type="EMBL" id="RBNH01000059">
    <property type="protein sequence ID" value="RKO19115.1"/>
    <property type="molecule type" value="Genomic_DNA"/>
</dbReference>
<reference evidence="6" key="2">
    <citation type="submission" date="2018-10" db="EMBL/GenBank/DDBJ databases">
        <authorList>
            <person name="Wang Y."/>
            <person name="Wang J."/>
            <person name="Yang X."/>
            <person name="Wang Z."/>
            <person name="Huang Y."/>
        </authorList>
    </citation>
    <scope>NUCLEOTIDE SEQUENCE [LARGE SCALE GENOMIC DNA]</scope>
    <source>
        <strain evidence="6">J015</strain>
    </source>
</reference>
<dbReference type="Pfam" id="PF00456">
    <property type="entry name" value="Transketolase_N"/>
    <property type="match status" value="1"/>
</dbReference>
<organism evidence="5 6">
    <name type="scientific">Pseudarthrobacter phenanthrenivorans</name>
    <name type="common">Arthrobacter phenanthrenivorans</name>
    <dbReference type="NCBI Taxonomy" id="361575"/>
    <lineage>
        <taxon>Bacteria</taxon>
        <taxon>Bacillati</taxon>
        <taxon>Actinomycetota</taxon>
        <taxon>Actinomycetes</taxon>
        <taxon>Micrococcales</taxon>
        <taxon>Micrococcaceae</taxon>
        <taxon>Pseudarthrobacter</taxon>
    </lineage>
</organism>
<sequence length="344" mass="39096">LMPHFWEFPTVSMGIGPMNAIYQAQSNRYLHNRGLKDTSDQQVWAFLGDGEMDEPESRGLLQLAANENLDNLNFVINCNLQRLDGPVRGNGKIMQELEAFFRGAGWNVIKVVWGREWDDLLTKDTDGSLVKIMNETPDGDYQTYKAESGGFVREHFFGKTPQTKDMVADLTDDQIWNLKRGGHDYRKVYAAYKAATEFKGKPTVILAKTVKGYGLGPHFEGRNATHQMKKLTLDDLKKFRDHLRIPITDEQLEKDLYQPPYYHPGTDAPEIKYMMERRAALGGAVPERRSKHAEITLPDAKSYEVAKRGSGKQMAATTMAFVRLLKDLMRDKNFGKHIAPIIPD</sequence>
<comment type="caution">
    <text evidence="5">The sequence shown here is derived from an EMBL/GenBank/DDBJ whole genome shotgun (WGS) entry which is preliminary data.</text>
</comment>
<dbReference type="InterPro" id="IPR041621">
    <property type="entry name" value="PDH_E1_M"/>
</dbReference>